<accession>A0A934UM58</accession>
<dbReference type="EMBL" id="JAEHFW010000001">
    <property type="protein sequence ID" value="MBK0378532.1"/>
    <property type="molecule type" value="Genomic_DNA"/>
</dbReference>
<protein>
    <submittedName>
        <fullName evidence="1">TerB family tellurite resistance protein</fullName>
    </submittedName>
</protein>
<sequence length="218" mass="24891">MKKQIQFFSGIAVWLFLGFGSVKCRAQGQEMQQLLLNIEKLTQLKSILSDMKTGYQIYQQGYGTIASLAKGNFSLHDVYLNGLLQINPAVRNYGRVALIISQEASLLTEYKSAFRRFSQSGSFRPEELSYISQVYARLVRQSLDDLNELTSVLTAGKLRMSDHERMTAIDRVYAQSTDKLQFLRYFNRQGSILSLQRSKDRQDAAVLKQLYGVNHDQP</sequence>
<dbReference type="Proteomes" id="UP000613193">
    <property type="component" value="Unassembled WGS sequence"/>
</dbReference>
<proteinExistence type="predicted"/>
<organism evidence="1 2">
    <name type="scientific">Mucilaginibacter segetis</name>
    <dbReference type="NCBI Taxonomy" id="2793071"/>
    <lineage>
        <taxon>Bacteria</taxon>
        <taxon>Pseudomonadati</taxon>
        <taxon>Bacteroidota</taxon>
        <taxon>Sphingobacteriia</taxon>
        <taxon>Sphingobacteriales</taxon>
        <taxon>Sphingobacteriaceae</taxon>
        <taxon>Mucilaginibacter</taxon>
    </lineage>
</organism>
<dbReference type="RefSeq" id="WP_200064429.1">
    <property type="nucleotide sequence ID" value="NZ_JAEHFW010000001.1"/>
</dbReference>
<dbReference type="AlphaFoldDB" id="A0A934UM58"/>
<evidence type="ECO:0000313" key="2">
    <source>
        <dbReference type="Proteomes" id="UP000613193"/>
    </source>
</evidence>
<keyword evidence="2" id="KW-1185">Reference proteome</keyword>
<evidence type="ECO:0000313" key="1">
    <source>
        <dbReference type="EMBL" id="MBK0378532.1"/>
    </source>
</evidence>
<gene>
    <name evidence="1" type="ORF">I5M19_04390</name>
</gene>
<reference evidence="1" key="1">
    <citation type="submission" date="2020-12" db="EMBL/GenBank/DDBJ databases">
        <title>Bacterial novel species Mucilaginibacter sp. SD-g isolated from soil.</title>
        <authorList>
            <person name="Jung H.-Y."/>
        </authorList>
    </citation>
    <scope>NUCLEOTIDE SEQUENCE</scope>
    <source>
        <strain evidence="1">SD-g</strain>
    </source>
</reference>
<name>A0A934UM58_9SPHI</name>
<comment type="caution">
    <text evidence="1">The sequence shown here is derived from an EMBL/GenBank/DDBJ whole genome shotgun (WGS) entry which is preliminary data.</text>
</comment>